<sequence length="185" mass="18418">MRTAPTAFAAALLAALTLTACSSGDGDGGGDDSKTSAAPTTESGNACTAAQADFEVGPSSAAPAAGDEGAVPVTVTNKSGAACTLKGIAGVELTAGDSSWTLQPQEGASRDTELTLEADQSMTFTISYVRGAADDAEKSAAVDQLKFALPGDSKVNSFKWPDPEVALKSADELDATVGPFLPAGD</sequence>
<dbReference type="Proteomes" id="UP000603227">
    <property type="component" value="Unassembled WGS sequence"/>
</dbReference>
<dbReference type="Pfam" id="PF14016">
    <property type="entry name" value="DUF4232"/>
    <property type="match status" value="1"/>
</dbReference>
<evidence type="ECO:0000259" key="3">
    <source>
        <dbReference type="Pfam" id="PF14016"/>
    </source>
</evidence>
<evidence type="ECO:0000256" key="1">
    <source>
        <dbReference type="SAM" id="MobiDB-lite"/>
    </source>
</evidence>
<dbReference type="EMBL" id="BNAT01000024">
    <property type="protein sequence ID" value="GHE40511.1"/>
    <property type="molecule type" value="Genomic_DNA"/>
</dbReference>
<dbReference type="InterPro" id="IPR025326">
    <property type="entry name" value="DUF4232"/>
</dbReference>
<accession>A0A918Z8F3</accession>
<proteinExistence type="predicted"/>
<evidence type="ECO:0000313" key="4">
    <source>
        <dbReference type="EMBL" id="GHE40511.1"/>
    </source>
</evidence>
<dbReference type="RefSeq" id="WP_189785544.1">
    <property type="nucleotide sequence ID" value="NZ_BNAT01000024.1"/>
</dbReference>
<keyword evidence="5" id="KW-1185">Reference proteome</keyword>
<feature type="chain" id="PRO_5039233768" description="DUF4232 domain-containing protein" evidence="2">
    <location>
        <begin position="21"/>
        <end position="185"/>
    </location>
</feature>
<dbReference type="PROSITE" id="PS51257">
    <property type="entry name" value="PROKAR_LIPOPROTEIN"/>
    <property type="match status" value="1"/>
</dbReference>
<protein>
    <recommendedName>
        <fullName evidence="3">DUF4232 domain-containing protein</fullName>
    </recommendedName>
</protein>
<feature type="signal peptide" evidence="2">
    <location>
        <begin position="1"/>
        <end position="20"/>
    </location>
</feature>
<dbReference type="AlphaFoldDB" id="A0A918Z8F3"/>
<reference evidence="4" key="1">
    <citation type="journal article" date="2014" name="Int. J. Syst. Evol. Microbiol.">
        <title>Complete genome sequence of Corynebacterium casei LMG S-19264T (=DSM 44701T), isolated from a smear-ripened cheese.</title>
        <authorList>
            <consortium name="US DOE Joint Genome Institute (JGI-PGF)"/>
            <person name="Walter F."/>
            <person name="Albersmeier A."/>
            <person name="Kalinowski J."/>
            <person name="Ruckert C."/>
        </authorList>
    </citation>
    <scope>NUCLEOTIDE SEQUENCE</scope>
    <source>
        <strain evidence="4">CGMCC 4.7403</strain>
    </source>
</reference>
<comment type="caution">
    <text evidence="4">The sequence shown here is derived from an EMBL/GenBank/DDBJ whole genome shotgun (WGS) entry which is preliminary data.</text>
</comment>
<feature type="domain" description="DUF4232" evidence="3">
    <location>
        <begin position="47"/>
        <end position="180"/>
    </location>
</feature>
<reference evidence="4" key="2">
    <citation type="submission" date="2020-09" db="EMBL/GenBank/DDBJ databases">
        <authorList>
            <person name="Sun Q."/>
            <person name="Zhou Y."/>
        </authorList>
    </citation>
    <scope>NUCLEOTIDE SEQUENCE</scope>
    <source>
        <strain evidence="4">CGMCC 4.7403</strain>
    </source>
</reference>
<evidence type="ECO:0000313" key="5">
    <source>
        <dbReference type="Proteomes" id="UP000603227"/>
    </source>
</evidence>
<feature type="region of interest" description="Disordered" evidence="1">
    <location>
        <begin position="23"/>
        <end position="52"/>
    </location>
</feature>
<name>A0A918Z8F3_9ACTN</name>
<gene>
    <name evidence="4" type="ORF">GCM10017771_59650</name>
</gene>
<keyword evidence="2" id="KW-0732">Signal</keyword>
<feature type="compositionally biased region" description="Polar residues" evidence="1">
    <location>
        <begin position="35"/>
        <end position="48"/>
    </location>
</feature>
<organism evidence="4 5">
    <name type="scientific">Streptomyces capitiformicae</name>
    <dbReference type="NCBI Taxonomy" id="2014920"/>
    <lineage>
        <taxon>Bacteria</taxon>
        <taxon>Bacillati</taxon>
        <taxon>Actinomycetota</taxon>
        <taxon>Actinomycetes</taxon>
        <taxon>Kitasatosporales</taxon>
        <taxon>Streptomycetaceae</taxon>
        <taxon>Streptomyces</taxon>
    </lineage>
</organism>
<evidence type="ECO:0000256" key="2">
    <source>
        <dbReference type="SAM" id="SignalP"/>
    </source>
</evidence>